<evidence type="ECO:0000256" key="3">
    <source>
        <dbReference type="ARBA" id="ARBA00022741"/>
    </source>
</evidence>
<dbReference type="InterPro" id="IPR038286">
    <property type="entry name" value="IPK_sf"/>
</dbReference>
<evidence type="ECO:0000256" key="2">
    <source>
        <dbReference type="ARBA" id="ARBA00022679"/>
    </source>
</evidence>
<evidence type="ECO:0000313" key="10">
    <source>
        <dbReference type="RefSeq" id="XP_032818738.1"/>
    </source>
</evidence>
<gene>
    <name evidence="10" type="primary">LOC116947292</name>
</gene>
<organism evidence="9 10">
    <name type="scientific">Petromyzon marinus</name>
    <name type="common">Sea lamprey</name>
    <dbReference type="NCBI Taxonomy" id="7757"/>
    <lineage>
        <taxon>Eukaryota</taxon>
        <taxon>Metazoa</taxon>
        <taxon>Chordata</taxon>
        <taxon>Craniata</taxon>
        <taxon>Vertebrata</taxon>
        <taxon>Cyclostomata</taxon>
        <taxon>Hyperoartia</taxon>
        <taxon>Petromyzontiformes</taxon>
        <taxon>Petromyzontidae</taxon>
        <taxon>Petromyzon</taxon>
    </lineage>
</organism>
<dbReference type="GO" id="GO:0005737">
    <property type="term" value="C:cytoplasm"/>
    <property type="evidence" value="ECO:0007669"/>
    <property type="project" value="TreeGrafter"/>
</dbReference>
<evidence type="ECO:0000256" key="4">
    <source>
        <dbReference type="ARBA" id="ARBA00022777"/>
    </source>
</evidence>
<keyword evidence="4 7" id="KW-0418">Kinase</keyword>
<comment type="catalytic activity">
    <reaction evidence="6">
        <text>1D-myo-inositol 1,4,5-trisphosphate + ATP = 1D-myo-inositol 1,3,4,5-tetrakisphosphate + ADP + H(+)</text>
        <dbReference type="Rhea" id="RHEA:11020"/>
        <dbReference type="ChEBI" id="CHEBI:15378"/>
        <dbReference type="ChEBI" id="CHEBI:30616"/>
        <dbReference type="ChEBI" id="CHEBI:57895"/>
        <dbReference type="ChEBI" id="CHEBI:203600"/>
        <dbReference type="ChEBI" id="CHEBI:456216"/>
        <dbReference type="EC" id="2.7.1.127"/>
    </reaction>
    <physiologicalReaction direction="left-to-right" evidence="6">
        <dbReference type="Rhea" id="RHEA:11021"/>
    </physiologicalReaction>
</comment>
<dbReference type="GO" id="GO:0005524">
    <property type="term" value="F:ATP binding"/>
    <property type="evidence" value="ECO:0007669"/>
    <property type="project" value="UniProtKB-KW"/>
</dbReference>
<evidence type="ECO:0000256" key="7">
    <source>
        <dbReference type="RuleBase" id="RU363090"/>
    </source>
</evidence>
<evidence type="ECO:0000256" key="6">
    <source>
        <dbReference type="ARBA" id="ARBA00051963"/>
    </source>
</evidence>
<comment type="similarity">
    <text evidence="1 7">Belongs to the inositol phosphokinase (IPK) family.</text>
</comment>
<dbReference type="PANTHER" id="PTHR12400:SF26">
    <property type="entry name" value="KINASE"/>
    <property type="match status" value="1"/>
</dbReference>
<protein>
    <recommendedName>
        <fullName evidence="7">Kinase</fullName>
        <ecNumber evidence="7">2.7.-.-</ecNumber>
    </recommendedName>
</protein>
<evidence type="ECO:0000256" key="5">
    <source>
        <dbReference type="ARBA" id="ARBA00022840"/>
    </source>
</evidence>
<dbReference type="GO" id="GO:0046854">
    <property type="term" value="P:phosphatidylinositol phosphate biosynthetic process"/>
    <property type="evidence" value="ECO:0007669"/>
    <property type="project" value="TreeGrafter"/>
</dbReference>
<dbReference type="GO" id="GO:0032958">
    <property type="term" value="P:inositol phosphate biosynthetic process"/>
    <property type="evidence" value="ECO:0007669"/>
    <property type="project" value="InterPro"/>
</dbReference>
<dbReference type="SUPFAM" id="SSF56104">
    <property type="entry name" value="SAICAR synthase-like"/>
    <property type="match status" value="1"/>
</dbReference>
<reference evidence="10" key="1">
    <citation type="submission" date="2025-08" db="UniProtKB">
        <authorList>
            <consortium name="RefSeq"/>
        </authorList>
    </citation>
    <scope>IDENTIFICATION</scope>
    <source>
        <tissue evidence="10">Sperm</tissue>
    </source>
</reference>
<dbReference type="InterPro" id="IPR005522">
    <property type="entry name" value="IPK"/>
</dbReference>
<dbReference type="FunFam" id="3.30.470.160:FF:000001">
    <property type="entry name" value="Kinase"/>
    <property type="match status" value="1"/>
</dbReference>
<dbReference type="Pfam" id="PF03770">
    <property type="entry name" value="IPK"/>
    <property type="match status" value="1"/>
</dbReference>
<feature type="region of interest" description="Disordered" evidence="8">
    <location>
        <begin position="70"/>
        <end position="99"/>
    </location>
</feature>
<evidence type="ECO:0000256" key="1">
    <source>
        <dbReference type="ARBA" id="ARBA00007374"/>
    </source>
</evidence>
<evidence type="ECO:0000313" key="9">
    <source>
        <dbReference type="Proteomes" id="UP001318040"/>
    </source>
</evidence>
<dbReference type="PANTHER" id="PTHR12400">
    <property type="entry name" value="INOSITOL POLYPHOSPHATE KINASE"/>
    <property type="match status" value="1"/>
</dbReference>
<keyword evidence="5" id="KW-0067">ATP-binding</keyword>
<keyword evidence="2 7" id="KW-0808">Transferase</keyword>
<accession>A0AAJ7X3J2</accession>
<dbReference type="AlphaFoldDB" id="A0AAJ7X3J2"/>
<keyword evidence="9" id="KW-1185">Reference proteome</keyword>
<sequence length="413" mass="45244">MNVRESFHTGGFVHPATTTAAAATPPRRVVLRDAMTEAFRFAPRTTAVVRTEPPSYRPWFALWTGSAATRHSDSHTGGPCRPKRPPPAPTSAPQNAVPRSASWVQLSGHEGSLMPSHSGTVLKRFCPHEQRCLQLLMGDAPLCPFVPEFHGDTTITTVTATVIAAGAAVKTTAATPSRYRSTSQRYNRMQDLLAGFRAPAAMDCKMGVRTYLEEELALARRDPQPRADMLAKMVAVDPTAPTALERERGAVTKPRYMQWRELCSSSASLGFRIEATKKSDGTLRQDFKRTKSRDEVRAALEEFVGGDAVVMESYIRRLHALRAALEVSPFFRSHEVIGSSLLFVHDAGGPAGVWMIDFSKTRPLPPGTALDHRTAWREGNREDGYLGGLDNLVAILEDVAAAAAAEPRSRRRC</sequence>
<dbReference type="GO" id="GO:0000828">
    <property type="term" value="F:inositol hexakisphosphate kinase activity"/>
    <property type="evidence" value="ECO:0007669"/>
    <property type="project" value="TreeGrafter"/>
</dbReference>
<dbReference type="GO" id="GO:0008440">
    <property type="term" value="F:inositol-1,4,5-trisphosphate 3-kinase activity"/>
    <property type="evidence" value="ECO:0007669"/>
    <property type="project" value="UniProtKB-EC"/>
</dbReference>
<name>A0AAJ7X3J2_PETMA</name>
<keyword evidence="3" id="KW-0547">Nucleotide-binding</keyword>
<dbReference type="GO" id="GO:0005634">
    <property type="term" value="C:nucleus"/>
    <property type="evidence" value="ECO:0007669"/>
    <property type="project" value="TreeGrafter"/>
</dbReference>
<dbReference type="Proteomes" id="UP001318040">
    <property type="component" value="Chromosome 29"/>
</dbReference>
<proteinExistence type="inferred from homology"/>
<evidence type="ECO:0000256" key="8">
    <source>
        <dbReference type="SAM" id="MobiDB-lite"/>
    </source>
</evidence>
<dbReference type="RefSeq" id="XP_032818738.1">
    <property type="nucleotide sequence ID" value="XM_032962847.1"/>
</dbReference>
<dbReference type="Gene3D" id="3.30.470.160">
    <property type="entry name" value="Inositol polyphosphate kinase"/>
    <property type="match status" value="1"/>
</dbReference>
<dbReference type="EC" id="2.7.-.-" evidence="7"/>